<organism evidence="2 3">
    <name type="scientific">Pisolithus microcarpus 441</name>
    <dbReference type="NCBI Taxonomy" id="765257"/>
    <lineage>
        <taxon>Eukaryota</taxon>
        <taxon>Fungi</taxon>
        <taxon>Dikarya</taxon>
        <taxon>Basidiomycota</taxon>
        <taxon>Agaricomycotina</taxon>
        <taxon>Agaricomycetes</taxon>
        <taxon>Agaricomycetidae</taxon>
        <taxon>Boletales</taxon>
        <taxon>Sclerodermatineae</taxon>
        <taxon>Pisolithaceae</taxon>
        <taxon>Pisolithus</taxon>
    </lineage>
</organism>
<reference evidence="3" key="2">
    <citation type="submission" date="2015-01" db="EMBL/GenBank/DDBJ databases">
        <title>Evolutionary Origins and Diversification of the Mycorrhizal Mutualists.</title>
        <authorList>
            <consortium name="DOE Joint Genome Institute"/>
            <consortium name="Mycorrhizal Genomics Consortium"/>
            <person name="Kohler A."/>
            <person name="Kuo A."/>
            <person name="Nagy L.G."/>
            <person name="Floudas D."/>
            <person name="Copeland A."/>
            <person name="Barry K.W."/>
            <person name="Cichocki N."/>
            <person name="Veneault-Fourrey C."/>
            <person name="LaButti K."/>
            <person name="Lindquist E.A."/>
            <person name="Lipzen A."/>
            <person name="Lundell T."/>
            <person name="Morin E."/>
            <person name="Murat C."/>
            <person name="Riley R."/>
            <person name="Ohm R."/>
            <person name="Sun H."/>
            <person name="Tunlid A."/>
            <person name="Henrissat B."/>
            <person name="Grigoriev I.V."/>
            <person name="Hibbett D.S."/>
            <person name="Martin F."/>
        </authorList>
    </citation>
    <scope>NUCLEOTIDE SEQUENCE [LARGE SCALE GENOMIC DNA]</scope>
    <source>
        <strain evidence="3">441</strain>
    </source>
</reference>
<dbReference type="HOGENOM" id="CLU_2400547_0_0_1"/>
<dbReference type="Proteomes" id="UP000054018">
    <property type="component" value="Unassembled WGS sequence"/>
</dbReference>
<dbReference type="EMBL" id="KN833750">
    <property type="protein sequence ID" value="KIK21557.1"/>
    <property type="molecule type" value="Genomic_DNA"/>
</dbReference>
<gene>
    <name evidence="2" type="ORF">PISMIDRAFT_12184</name>
</gene>
<feature type="region of interest" description="Disordered" evidence="1">
    <location>
        <begin position="57"/>
        <end position="93"/>
    </location>
</feature>
<name>A0A0C9ZGF3_9AGAM</name>
<feature type="compositionally biased region" description="Basic and acidic residues" evidence="1">
    <location>
        <begin position="57"/>
        <end position="78"/>
    </location>
</feature>
<evidence type="ECO:0000256" key="1">
    <source>
        <dbReference type="SAM" id="MobiDB-lite"/>
    </source>
</evidence>
<keyword evidence="3" id="KW-1185">Reference proteome</keyword>
<protein>
    <submittedName>
        <fullName evidence="2">Uncharacterized protein</fullName>
    </submittedName>
</protein>
<reference evidence="2 3" key="1">
    <citation type="submission" date="2014-04" db="EMBL/GenBank/DDBJ databases">
        <authorList>
            <consortium name="DOE Joint Genome Institute"/>
            <person name="Kuo A."/>
            <person name="Kohler A."/>
            <person name="Costa M.D."/>
            <person name="Nagy L.G."/>
            <person name="Floudas D."/>
            <person name="Copeland A."/>
            <person name="Barry K.W."/>
            <person name="Cichocki N."/>
            <person name="Veneault-Fourrey C."/>
            <person name="LaButti K."/>
            <person name="Lindquist E.A."/>
            <person name="Lipzen A."/>
            <person name="Lundell T."/>
            <person name="Morin E."/>
            <person name="Murat C."/>
            <person name="Sun H."/>
            <person name="Tunlid A."/>
            <person name="Henrissat B."/>
            <person name="Grigoriev I.V."/>
            <person name="Hibbett D.S."/>
            <person name="Martin F."/>
            <person name="Nordberg H.P."/>
            <person name="Cantor M.N."/>
            <person name="Hua S.X."/>
        </authorList>
    </citation>
    <scope>NUCLEOTIDE SEQUENCE [LARGE SCALE GENOMIC DNA]</scope>
    <source>
        <strain evidence="2 3">441</strain>
    </source>
</reference>
<evidence type="ECO:0000313" key="2">
    <source>
        <dbReference type="EMBL" id="KIK21557.1"/>
    </source>
</evidence>
<dbReference type="AlphaFoldDB" id="A0A0C9ZGF3"/>
<accession>A0A0C9ZGF3</accession>
<sequence length="93" mass="10595">MYDGPSDDDEEKDSLDGVLEIDIRPWNQDIIKMSESPHLKGEIPLVKAADGMVLRKVSDDPSWQKKAREGDNSRHEEQVDPPQQCQLPFPSHK</sequence>
<proteinExistence type="predicted"/>
<evidence type="ECO:0000313" key="3">
    <source>
        <dbReference type="Proteomes" id="UP000054018"/>
    </source>
</evidence>